<name>A0A1F4Q1C4_UNCSA</name>
<comment type="caution">
    <text evidence="1">The sequence shown here is derived from an EMBL/GenBank/DDBJ whole genome shotgun (WGS) entry which is preliminary data.</text>
</comment>
<dbReference type="EMBL" id="METM01000021">
    <property type="protein sequence ID" value="OGB89734.1"/>
    <property type="molecule type" value="Genomic_DNA"/>
</dbReference>
<gene>
    <name evidence="1" type="ORF">A2625_06410</name>
</gene>
<evidence type="ECO:0000313" key="2">
    <source>
        <dbReference type="Proteomes" id="UP000178724"/>
    </source>
</evidence>
<evidence type="ECO:0000313" key="1">
    <source>
        <dbReference type="EMBL" id="OGB89734.1"/>
    </source>
</evidence>
<proteinExistence type="predicted"/>
<reference evidence="1 2" key="1">
    <citation type="journal article" date="2016" name="Nat. Commun.">
        <title>Thousands of microbial genomes shed light on interconnected biogeochemical processes in an aquifer system.</title>
        <authorList>
            <person name="Anantharaman K."/>
            <person name="Brown C.T."/>
            <person name="Hug L.A."/>
            <person name="Sharon I."/>
            <person name="Castelle C.J."/>
            <person name="Probst A.J."/>
            <person name="Thomas B.C."/>
            <person name="Singh A."/>
            <person name="Wilkins M.J."/>
            <person name="Karaoz U."/>
            <person name="Brodie E.L."/>
            <person name="Williams K.H."/>
            <person name="Hubbard S.S."/>
            <person name="Banfield J.F."/>
        </authorList>
    </citation>
    <scope>NUCLEOTIDE SEQUENCE [LARGE SCALE GENOMIC DNA]</scope>
</reference>
<sequence length="173" mass="20049">MKDMRVLLGEKSAITPRSYRFYFRAERGAMRRVLDNILEHGVGHFAMKVFFGKKTLVWPKNGLDPKAEITPYQLVDELVKKDVSPGLFEAAALTIEAMFIDRYNAGFKIEAHLEHLSTKHLEKLGTTSANIQEFYRFTRWGKFDWLEKIGVVRQLPLEQKDINCGTRGQLRLF</sequence>
<accession>A0A1F4Q1C4</accession>
<dbReference type="Proteomes" id="UP000178724">
    <property type="component" value="Unassembled WGS sequence"/>
</dbReference>
<dbReference type="AlphaFoldDB" id="A0A1F4Q1C4"/>
<protein>
    <submittedName>
        <fullName evidence="1">Uncharacterized protein</fullName>
    </submittedName>
</protein>
<organism evidence="1 2">
    <name type="scientific">candidate division WOR-1 bacterium RIFCSPHIGHO2_01_FULL_53_15</name>
    <dbReference type="NCBI Taxonomy" id="1802564"/>
    <lineage>
        <taxon>Bacteria</taxon>
        <taxon>Bacillati</taxon>
        <taxon>Saganbacteria</taxon>
    </lineage>
</organism>